<dbReference type="Proteomes" id="UP001317259">
    <property type="component" value="Unassembled WGS sequence"/>
</dbReference>
<keyword evidence="2" id="KW-1185">Reference proteome</keyword>
<evidence type="ECO:0000313" key="2">
    <source>
        <dbReference type="Proteomes" id="UP001317259"/>
    </source>
</evidence>
<gene>
    <name evidence="1" type="ORF">MF672_035140</name>
</gene>
<name>A0ABT0G2Z5_9ACTN</name>
<protein>
    <submittedName>
        <fullName evidence="1">Uncharacterized protein</fullName>
    </submittedName>
</protein>
<evidence type="ECO:0000313" key="1">
    <source>
        <dbReference type="EMBL" id="MCK2218994.1"/>
    </source>
</evidence>
<sequence>MAFGVRQFELALMHRMRDLGAARVEDALRAMGVTRAELRQAHAQWTAMAHSPRAPKGWRAFRAVLGPPAYEGARRAGSLTCDVARWALPSWPDLQFEVLAGPGGEVLNQWFVRPGGGRAPAFAELTPWSCVVADVEAGFADVSHLEGPAPHHWTVGFTHEGTRYRARFVHGLYQRLDRAG</sequence>
<dbReference type="EMBL" id="JAKRKC020000002">
    <property type="protein sequence ID" value="MCK2218994.1"/>
    <property type="molecule type" value="Genomic_DNA"/>
</dbReference>
<reference evidence="1 2" key="1">
    <citation type="submission" date="2022-04" db="EMBL/GenBank/DDBJ databases">
        <title>Genome draft of Actinomadura sp. ATCC 31491.</title>
        <authorList>
            <person name="Shi X."/>
            <person name="Du Y."/>
        </authorList>
    </citation>
    <scope>NUCLEOTIDE SEQUENCE [LARGE SCALE GENOMIC DNA]</scope>
    <source>
        <strain evidence="1 2">ATCC 31491</strain>
    </source>
</reference>
<proteinExistence type="predicted"/>
<comment type="caution">
    <text evidence="1">The sequence shown here is derived from an EMBL/GenBank/DDBJ whole genome shotgun (WGS) entry which is preliminary data.</text>
</comment>
<dbReference type="RefSeq" id="WP_242381827.1">
    <property type="nucleotide sequence ID" value="NZ_JAKRKC020000002.1"/>
</dbReference>
<organism evidence="1 2">
    <name type="scientific">Actinomadura luzonensis</name>
    <dbReference type="NCBI Taxonomy" id="2805427"/>
    <lineage>
        <taxon>Bacteria</taxon>
        <taxon>Bacillati</taxon>
        <taxon>Actinomycetota</taxon>
        <taxon>Actinomycetes</taxon>
        <taxon>Streptosporangiales</taxon>
        <taxon>Thermomonosporaceae</taxon>
        <taxon>Actinomadura</taxon>
    </lineage>
</organism>
<accession>A0ABT0G2Z5</accession>